<name>A0ABY5WDL4_9ACTN</name>
<evidence type="ECO:0000256" key="2">
    <source>
        <dbReference type="SAM" id="SignalP"/>
    </source>
</evidence>
<dbReference type="InterPro" id="IPR001466">
    <property type="entry name" value="Beta-lactam-related"/>
</dbReference>
<gene>
    <name evidence="4" type="ORF">Dfulv_29265</name>
</gene>
<keyword evidence="2" id="KW-0732">Signal</keyword>
<dbReference type="InterPro" id="IPR012338">
    <property type="entry name" value="Beta-lactam/transpept-like"/>
</dbReference>
<dbReference type="RefSeq" id="WP_259868329.1">
    <property type="nucleotide sequence ID" value="NZ_CP073720.1"/>
</dbReference>
<dbReference type="Pfam" id="PF00144">
    <property type="entry name" value="Beta-lactamase"/>
    <property type="match status" value="1"/>
</dbReference>
<evidence type="ECO:0000313" key="4">
    <source>
        <dbReference type="EMBL" id="UWP87561.1"/>
    </source>
</evidence>
<accession>A0ABY5WDL4</accession>
<dbReference type="PANTHER" id="PTHR46825:SF9">
    <property type="entry name" value="BETA-LACTAMASE-RELATED DOMAIN-CONTAINING PROTEIN"/>
    <property type="match status" value="1"/>
</dbReference>
<sequence length="499" mass="52698">MTAAAAVMMAGLPLVVAAPAAAAPGVRLDPAAVDRFVEGYRSAAGMPGVVVAITHDATVVHVAGYGVDSTGARLNARTPMRLASVSKSFTALAVMQQVEAGRVALDRPVRDYLPEFRMADRRATGITVRQILGHASGITQNAFPTANLRVAPSLREAVAQLATARLGADPGTAWSYHNANYWIAARLVEVVSGVPFTEYLRGRIFGPLGMSHTVATITTRDRVPGLADGHNVAYGFSVSRPEIAEFDAGSGGIVSTAEDMAAWLISQNNGGQGPGGGRVLSAAGVAELHRPSAPGGEYGLGWFTKTLPSGARKISHGGTAWTFTSHQVLLPDSGYGIVVLSNSRPPYVEDTLGLVDGLVAMTRGETPRDALAYRIIAEAMVTILTLVTVTIYVVVVVRARVWAHGRRRRVWAAPLRLLPHMVVAGAAAAFPALMRSIGWDINWHQLYVIAPSFAVWLTLLAAGAAAGTIVRLMRLLRLVRAGRSSVWSTAVSSYPQAHA</sequence>
<feature type="transmembrane region" description="Helical" evidence="1">
    <location>
        <begin position="417"/>
        <end position="434"/>
    </location>
</feature>
<evidence type="ECO:0000313" key="5">
    <source>
        <dbReference type="Proteomes" id="UP001059617"/>
    </source>
</evidence>
<dbReference type="PANTHER" id="PTHR46825">
    <property type="entry name" value="D-ALANYL-D-ALANINE-CARBOXYPEPTIDASE/ENDOPEPTIDASE AMPH"/>
    <property type="match status" value="1"/>
</dbReference>
<feature type="transmembrane region" description="Helical" evidence="1">
    <location>
        <begin position="371"/>
        <end position="397"/>
    </location>
</feature>
<reference evidence="4" key="1">
    <citation type="submission" date="2021-04" db="EMBL/GenBank/DDBJ databases">
        <authorList>
            <person name="Hartkoorn R.C."/>
            <person name="Beaudoing E."/>
            <person name="Hot D."/>
        </authorList>
    </citation>
    <scope>NUCLEOTIDE SEQUENCE</scope>
    <source>
        <strain evidence="4">NRRL B-16292</strain>
    </source>
</reference>
<dbReference type="Proteomes" id="UP001059617">
    <property type="component" value="Chromosome"/>
</dbReference>
<reference evidence="4" key="2">
    <citation type="submission" date="2022-09" db="EMBL/GenBank/DDBJ databases">
        <title>Biosynthetic gene clusters of Dactylosporangioum fulvum.</title>
        <authorList>
            <person name="Caradec T."/>
        </authorList>
    </citation>
    <scope>NUCLEOTIDE SEQUENCE</scope>
    <source>
        <strain evidence="4">NRRL B-16292</strain>
    </source>
</reference>
<dbReference type="Gene3D" id="3.40.710.10">
    <property type="entry name" value="DD-peptidase/beta-lactamase superfamily"/>
    <property type="match status" value="1"/>
</dbReference>
<dbReference type="SUPFAM" id="SSF56601">
    <property type="entry name" value="beta-lactamase/transpeptidase-like"/>
    <property type="match status" value="1"/>
</dbReference>
<proteinExistence type="predicted"/>
<dbReference type="EMBL" id="CP073720">
    <property type="protein sequence ID" value="UWP87561.1"/>
    <property type="molecule type" value="Genomic_DNA"/>
</dbReference>
<feature type="domain" description="Beta-lactamase-related" evidence="3">
    <location>
        <begin position="33"/>
        <end position="350"/>
    </location>
</feature>
<evidence type="ECO:0000256" key="1">
    <source>
        <dbReference type="SAM" id="Phobius"/>
    </source>
</evidence>
<keyword evidence="1" id="KW-0472">Membrane</keyword>
<keyword evidence="1" id="KW-1133">Transmembrane helix</keyword>
<protein>
    <submittedName>
        <fullName evidence="4">Beta-lactamase family protein</fullName>
    </submittedName>
</protein>
<organism evidence="4 5">
    <name type="scientific">Dactylosporangium fulvum</name>
    <dbReference type="NCBI Taxonomy" id="53359"/>
    <lineage>
        <taxon>Bacteria</taxon>
        <taxon>Bacillati</taxon>
        <taxon>Actinomycetota</taxon>
        <taxon>Actinomycetes</taxon>
        <taxon>Micromonosporales</taxon>
        <taxon>Micromonosporaceae</taxon>
        <taxon>Dactylosporangium</taxon>
    </lineage>
</organism>
<keyword evidence="5" id="KW-1185">Reference proteome</keyword>
<dbReference type="InterPro" id="IPR050491">
    <property type="entry name" value="AmpC-like"/>
</dbReference>
<feature type="transmembrane region" description="Helical" evidence="1">
    <location>
        <begin position="446"/>
        <end position="470"/>
    </location>
</feature>
<feature type="chain" id="PRO_5047194248" evidence="2">
    <location>
        <begin position="23"/>
        <end position="499"/>
    </location>
</feature>
<evidence type="ECO:0000259" key="3">
    <source>
        <dbReference type="Pfam" id="PF00144"/>
    </source>
</evidence>
<keyword evidence="1" id="KW-0812">Transmembrane</keyword>
<feature type="signal peptide" evidence="2">
    <location>
        <begin position="1"/>
        <end position="22"/>
    </location>
</feature>